<dbReference type="EMBL" id="JBBHLL010000232">
    <property type="protein sequence ID" value="KAK7808688.1"/>
    <property type="molecule type" value="Genomic_DNA"/>
</dbReference>
<dbReference type="AlphaFoldDB" id="A0AAW0I2Z3"/>
<evidence type="ECO:0000313" key="1">
    <source>
        <dbReference type="EMBL" id="KAK7808688.1"/>
    </source>
</evidence>
<dbReference type="Proteomes" id="UP001488838">
    <property type="component" value="Unassembled WGS sequence"/>
</dbReference>
<gene>
    <name evidence="1" type="ORF">U0070_011763</name>
</gene>
<protein>
    <submittedName>
        <fullName evidence="1">Uncharacterized protein</fullName>
    </submittedName>
</protein>
<keyword evidence="2" id="KW-1185">Reference proteome</keyword>
<reference evidence="1 2" key="1">
    <citation type="journal article" date="2023" name="bioRxiv">
        <title>Conserved and derived expression patterns and positive selection on dental genes reveal complex evolutionary context of ever-growing rodent molars.</title>
        <authorList>
            <person name="Calamari Z.T."/>
            <person name="Song A."/>
            <person name="Cohen E."/>
            <person name="Akter M."/>
            <person name="Roy R.D."/>
            <person name="Hallikas O."/>
            <person name="Christensen M.M."/>
            <person name="Li P."/>
            <person name="Marangoni P."/>
            <person name="Jernvall J."/>
            <person name="Klein O.D."/>
        </authorList>
    </citation>
    <scope>NUCLEOTIDE SEQUENCE [LARGE SCALE GENOMIC DNA]</scope>
    <source>
        <strain evidence="1">V071</strain>
    </source>
</reference>
<name>A0AAW0I2Z3_MYOGA</name>
<organism evidence="1 2">
    <name type="scientific">Myodes glareolus</name>
    <name type="common">Bank vole</name>
    <name type="synonym">Clethrionomys glareolus</name>
    <dbReference type="NCBI Taxonomy" id="447135"/>
    <lineage>
        <taxon>Eukaryota</taxon>
        <taxon>Metazoa</taxon>
        <taxon>Chordata</taxon>
        <taxon>Craniata</taxon>
        <taxon>Vertebrata</taxon>
        <taxon>Euteleostomi</taxon>
        <taxon>Mammalia</taxon>
        <taxon>Eutheria</taxon>
        <taxon>Euarchontoglires</taxon>
        <taxon>Glires</taxon>
        <taxon>Rodentia</taxon>
        <taxon>Myomorpha</taxon>
        <taxon>Muroidea</taxon>
        <taxon>Cricetidae</taxon>
        <taxon>Arvicolinae</taxon>
        <taxon>Myodes</taxon>
    </lineage>
</organism>
<sequence length="58" mass="5827">MSSSPSSISIGSGLAGCFRSCLCPSRTGGILLGLGPLTFMSASSCIPSLGLRHPMGRL</sequence>
<proteinExistence type="predicted"/>
<accession>A0AAW0I2Z3</accession>
<comment type="caution">
    <text evidence="1">The sequence shown here is derived from an EMBL/GenBank/DDBJ whole genome shotgun (WGS) entry which is preliminary data.</text>
</comment>
<evidence type="ECO:0000313" key="2">
    <source>
        <dbReference type="Proteomes" id="UP001488838"/>
    </source>
</evidence>